<dbReference type="EMBL" id="PQIB02000008">
    <property type="protein sequence ID" value="RLN03052.1"/>
    <property type="molecule type" value="Genomic_DNA"/>
</dbReference>
<dbReference type="AlphaFoldDB" id="A0A3L6RG69"/>
<feature type="region of interest" description="Disordered" evidence="1">
    <location>
        <begin position="72"/>
        <end position="96"/>
    </location>
</feature>
<organism evidence="2 3">
    <name type="scientific">Panicum miliaceum</name>
    <name type="common">Proso millet</name>
    <name type="synonym">Broomcorn millet</name>
    <dbReference type="NCBI Taxonomy" id="4540"/>
    <lineage>
        <taxon>Eukaryota</taxon>
        <taxon>Viridiplantae</taxon>
        <taxon>Streptophyta</taxon>
        <taxon>Embryophyta</taxon>
        <taxon>Tracheophyta</taxon>
        <taxon>Spermatophyta</taxon>
        <taxon>Magnoliopsida</taxon>
        <taxon>Liliopsida</taxon>
        <taxon>Poales</taxon>
        <taxon>Poaceae</taxon>
        <taxon>PACMAD clade</taxon>
        <taxon>Panicoideae</taxon>
        <taxon>Panicodae</taxon>
        <taxon>Paniceae</taxon>
        <taxon>Panicinae</taxon>
        <taxon>Panicum</taxon>
        <taxon>Panicum sect. Panicum</taxon>
    </lineage>
</organism>
<reference evidence="3" key="1">
    <citation type="journal article" date="2019" name="Nat. Commun.">
        <title>The genome of broomcorn millet.</title>
        <authorList>
            <person name="Zou C."/>
            <person name="Miki D."/>
            <person name="Li D."/>
            <person name="Tang Q."/>
            <person name="Xiao L."/>
            <person name="Rajput S."/>
            <person name="Deng P."/>
            <person name="Jia W."/>
            <person name="Huang R."/>
            <person name="Zhang M."/>
            <person name="Sun Y."/>
            <person name="Hu J."/>
            <person name="Fu X."/>
            <person name="Schnable P.S."/>
            <person name="Li F."/>
            <person name="Zhang H."/>
            <person name="Feng B."/>
            <person name="Zhu X."/>
            <person name="Liu R."/>
            <person name="Schnable J.C."/>
            <person name="Zhu J.-K."/>
            <person name="Zhang H."/>
        </authorList>
    </citation>
    <scope>NUCLEOTIDE SEQUENCE [LARGE SCALE GENOMIC DNA]</scope>
</reference>
<feature type="compositionally biased region" description="Basic and acidic residues" evidence="1">
    <location>
        <begin position="15"/>
        <end position="40"/>
    </location>
</feature>
<feature type="region of interest" description="Disordered" evidence="1">
    <location>
        <begin position="1"/>
        <end position="43"/>
    </location>
</feature>
<protein>
    <submittedName>
        <fullName evidence="2">Retroelement pol polyprotein</fullName>
    </submittedName>
</protein>
<dbReference type="Proteomes" id="UP000275267">
    <property type="component" value="Unassembled WGS sequence"/>
</dbReference>
<evidence type="ECO:0000256" key="1">
    <source>
        <dbReference type="SAM" id="MobiDB-lite"/>
    </source>
</evidence>
<sequence>MKGMVQSDASSSKGEALHVRGRSEQKTYDDDREKSQDGRGRLKSRPKKFCKYCKKKSHFIEECWKLQNKEKRNGTYQPKHKSDGKASVASSGGNSDSGDCLVVFAGCVACHDEWILDSTCSFHICINRDWFGSYKSV</sequence>
<name>A0A3L6RG69_PANMI</name>
<accession>A0A3L6RG69</accession>
<evidence type="ECO:0000313" key="3">
    <source>
        <dbReference type="Proteomes" id="UP000275267"/>
    </source>
</evidence>
<dbReference type="OrthoDB" id="1749513at2759"/>
<keyword evidence="3" id="KW-1185">Reference proteome</keyword>
<evidence type="ECO:0000313" key="2">
    <source>
        <dbReference type="EMBL" id="RLN03052.1"/>
    </source>
</evidence>
<comment type="caution">
    <text evidence="2">The sequence shown here is derived from an EMBL/GenBank/DDBJ whole genome shotgun (WGS) entry which is preliminary data.</text>
</comment>
<proteinExistence type="predicted"/>
<gene>
    <name evidence="2" type="ORF">C2845_PM13G05270</name>
</gene>